<comment type="caution">
    <text evidence="2">The sequence shown here is derived from an EMBL/GenBank/DDBJ whole genome shotgun (WGS) entry which is preliminary data.</text>
</comment>
<protein>
    <submittedName>
        <fullName evidence="2">DUF2829 domain-containing protein</fullName>
    </submittedName>
</protein>
<reference evidence="2 3" key="1">
    <citation type="submission" date="2021-11" db="EMBL/GenBank/DDBJ databases">
        <title>Draft genome sequence of Paenibacillus profundus YoMME, a new Gram-positive bacteria with exoelectrogenic properties.</title>
        <authorList>
            <person name="Hubenova Y."/>
            <person name="Hubenova E."/>
            <person name="Manasiev Y."/>
            <person name="Peykov S."/>
            <person name="Mitov M."/>
        </authorList>
    </citation>
    <scope>NUCLEOTIDE SEQUENCE [LARGE SCALE GENOMIC DNA]</scope>
    <source>
        <strain evidence="2 3">YoMME</strain>
    </source>
</reference>
<dbReference type="Proteomes" id="UP001199916">
    <property type="component" value="Unassembled WGS sequence"/>
</dbReference>
<evidence type="ECO:0000313" key="3">
    <source>
        <dbReference type="Proteomes" id="UP001199916"/>
    </source>
</evidence>
<name>A0ABS8YBN6_9BACL</name>
<feature type="domain" description="Thoeris anti-defense 2-like" evidence="1">
    <location>
        <begin position="1"/>
        <end position="71"/>
    </location>
</feature>
<evidence type="ECO:0000313" key="2">
    <source>
        <dbReference type="EMBL" id="MCE5169423.1"/>
    </source>
</evidence>
<keyword evidence="3" id="KW-1185">Reference proteome</keyword>
<proteinExistence type="predicted"/>
<gene>
    <name evidence="2" type="ORF">LQV63_08875</name>
</gene>
<dbReference type="EMBL" id="JAJNBZ010000005">
    <property type="protein sequence ID" value="MCE5169423.1"/>
    <property type="molecule type" value="Genomic_DNA"/>
</dbReference>
<dbReference type="RefSeq" id="WP_233696428.1">
    <property type="nucleotide sequence ID" value="NZ_JAJNBZ010000005.1"/>
</dbReference>
<dbReference type="Pfam" id="PF11195">
    <property type="entry name" value="Tad2-like"/>
    <property type="match status" value="1"/>
</dbReference>
<sequence>MNFGQAIELLKDRKRVARAGWNGKGMYLGLCEGGGWRDSHRTQDFIYMKTANDTIVPWLASQTDMLAEDWERVQ</sequence>
<organism evidence="2 3">
    <name type="scientific">Paenibacillus profundus</name>
    <dbReference type="NCBI Taxonomy" id="1173085"/>
    <lineage>
        <taxon>Bacteria</taxon>
        <taxon>Bacillati</taxon>
        <taxon>Bacillota</taxon>
        <taxon>Bacilli</taxon>
        <taxon>Bacillales</taxon>
        <taxon>Paenibacillaceae</taxon>
        <taxon>Paenibacillus</taxon>
    </lineage>
</organism>
<evidence type="ECO:0000259" key="1">
    <source>
        <dbReference type="Pfam" id="PF11195"/>
    </source>
</evidence>
<accession>A0ABS8YBN6</accession>
<dbReference type="InterPro" id="IPR021361">
    <property type="entry name" value="Tad2-like_dom"/>
</dbReference>